<dbReference type="AlphaFoldDB" id="A0A0L0HF18"/>
<dbReference type="CDD" id="cd03039">
    <property type="entry name" value="GST_N_Sigma_like"/>
    <property type="match status" value="1"/>
</dbReference>
<dbReference type="InterPro" id="IPR036282">
    <property type="entry name" value="Glutathione-S-Trfase_C_sf"/>
</dbReference>
<feature type="domain" description="GST N-terminal" evidence="6">
    <location>
        <begin position="5"/>
        <end position="86"/>
    </location>
</feature>
<dbReference type="SFLD" id="SFLDG01205">
    <property type="entry name" value="AMPS.1"/>
    <property type="match status" value="1"/>
</dbReference>
<dbReference type="InterPro" id="IPR004046">
    <property type="entry name" value="GST_C"/>
</dbReference>
<dbReference type="RefSeq" id="XP_016607413.1">
    <property type="nucleotide sequence ID" value="XM_016753828.1"/>
</dbReference>
<evidence type="ECO:0000259" key="7">
    <source>
        <dbReference type="PROSITE" id="PS50405"/>
    </source>
</evidence>
<evidence type="ECO:0000259" key="6">
    <source>
        <dbReference type="PROSITE" id="PS50404"/>
    </source>
</evidence>
<dbReference type="Gene3D" id="3.40.30.10">
    <property type="entry name" value="Glutaredoxin"/>
    <property type="match status" value="1"/>
</dbReference>
<evidence type="ECO:0000256" key="3">
    <source>
        <dbReference type="ARBA" id="ARBA00012452"/>
    </source>
</evidence>
<evidence type="ECO:0000256" key="4">
    <source>
        <dbReference type="ARBA" id="ARBA00022679"/>
    </source>
</evidence>
<dbReference type="OMA" id="LDLMMMI"/>
<name>A0A0L0HF18_SPIPD</name>
<dbReference type="EC" id="2.5.1.18" evidence="3"/>
<accession>A0A0L0HF18</accession>
<dbReference type="SFLD" id="SFLDS00019">
    <property type="entry name" value="Glutathione_Transferase_(cytos"/>
    <property type="match status" value="1"/>
</dbReference>
<evidence type="ECO:0000256" key="1">
    <source>
        <dbReference type="ARBA" id="ARBA00007297"/>
    </source>
</evidence>
<evidence type="ECO:0000313" key="8">
    <source>
        <dbReference type="EMBL" id="KNC99373.1"/>
    </source>
</evidence>
<dbReference type="eggNOG" id="KOG1695">
    <property type="taxonomic scope" value="Eukaryota"/>
</dbReference>
<dbReference type="PROSITE" id="PS50405">
    <property type="entry name" value="GST_CTER"/>
    <property type="match status" value="1"/>
</dbReference>
<dbReference type="Pfam" id="PF14497">
    <property type="entry name" value="GST_C_3"/>
    <property type="match status" value="1"/>
</dbReference>
<dbReference type="SFLD" id="SFLDG00363">
    <property type="entry name" value="AMPS_(cytGST):_Alpha-__Mu-__Pi"/>
    <property type="match status" value="1"/>
</dbReference>
<dbReference type="GeneID" id="27688981"/>
<dbReference type="EMBL" id="KQ257458">
    <property type="protein sequence ID" value="KNC99373.1"/>
    <property type="molecule type" value="Genomic_DNA"/>
</dbReference>
<evidence type="ECO:0000256" key="5">
    <source>
        <dbReference type="ARBA" id="ARBA00032759"/>
    </source>
</evidence>
<dbReference type="GO" id="GO:0004364">
    <property type="term" value="F:glutathione transferase activity"/>
    <property type="evidence" value="ECO:0007669"/>
    <property type="project" value="UniProtKB-EC"/>
</dbReference>
<keyword evidence="4" id="KW-0808">Transferase</keyword>
<dbReference type="VEuPathDB" id="FungiDB:SPPG_05618"/>
<dbReference type="Pfam" id="PF02798">
    <property type="entry name" value="GST_N"/>
    <property type="match status" value="1"/>
</dbReference>
<dbReference type="InterPro" id="IPR010987">
    <property type="entry name" value="Glutathione-S-Trfase_C-like"/>
</dbReference>
<dbReference type="InterPro" id="IPR004045">
    <property type="entry name" value="Glutathione_S-Trfase_N"/>
</dbReference>
<dbReference type="Proteomes" id="UP000053201">
    <property type="component" value="Unassembled WGS sequence"/>
</dbReference>
<dbReference type="PANTHER" id="PTHR11571">
    <property type="entry name" value="GLUTATHIONE S-TRANSFERASE"/>
    <property type="match status" value="1"/>
</dbReference>
<keyword evidence="9" id="KW-1185">Reference proteome</keyword>
<dbReference type="InterPro" id="IPR036249">
    <property type="entry name" value="Thioredoxin-like_sf"/>
</dbReference>
<dbReference type="SUPFAM" id="SSF47616">
    <property type="entry name" value="GST C-terminal domain-like"/>
    <property type="match status" value="1"/>
</dbReference>
<sequence>MSEFDKVTLTYFGLQGRAEAIRLLLEDAGIPYDDVRIVDRDQWLELKKDTDRFRFGQMPMVDFNGFCVVQSATIMRFIASRKGYYGDTPQEHVLVDMLADGTEDLQRLYLKAVYSDDAESTTVAFLKNEAPAKLEYFEKILSKANGGAAYFTGPKATFADIFFFDLLDRLTTLHPTILDPFPLLKAFKTRVAERPNIKKYHEANKRPQFVNNPFSTKLGSERIVF</sequence>
<comment type="subunit">
    <text evidence="2">Homodimer.</text>
</comment>
<dbReference type="FunFam" id="1.20.1050.10:FF:000020">
    <property type="entry name" value="Glutathione S-transferase P 1"/>
    <property type="match status" value="1"/>
</dbReference>
<dbReference type="SUPFAM" id="SSF52833">
    <property type="entry name" value="Thioredoxin-like"/>
    <property type="match status" value="1"/>
</dbReference>
<evidence type="ECO:0000256" key="2">
    <source>
        <dbReference type="ARBA" id="ARBA00011738"/>
    </source>
</evidence>
<dbReference type="InterPro" id="IPR040079">
    <property type="entry name" value="Glutathione_S-Trfase"/>
</dbReference>
<dbReference type="InterPro" id="IPR050213">
    <property type="entry name" value="GST_superfamily"/>
</dbReference>
<proteinExistence type="inferred from homology"/>
<evidence type="ECO:0000313" key="9">
    <source>
        <dbReference type="Proteomes" id="UP000053201"/>
    </source>
</evidence>
<dbReference type="Gene3D" id="1.20.1050.10">
    <property type="match status" value="1"/>
</dbReference>
<protein>
    <recommendedName>
        <fullName evidence="3">glutathione transferase</fullName>
        <ecNumber evidence="3">2.5.1.18</ecNumber>
    </recommendedName>
    <alternativeName>
        <fullName evidence="5">GST class-pi</fullName>
    </alternativeName>
</protein>
<dbReference type="PROSITE" id="PS50404">
    <property type="entry name" value="GST_NTER"/>
    <property type="match status" value="1"/>
</dbReference>
<reference evidence="8 9" key="1">
    <citation type="submission" date="2009-08" db="EMBL/GenBank/DDBJ databases">
        <title>The Genome Sequence of Spizellomyces punctatus strain DAOM BR117.</title>
        <authorList>
            <consortium name="The Broad Institute Genome Sequencing Platform"/>
            <person name="Russ C."/>
            <person name="Cuomo C."/>
            <person name="Shea T."/>
            <person name="Young S.K."/>
            <person name="Zeng Q."/>
            <person name="Koehrsen M."/>
            <person name="Haas B."/>
            <person name="Borodovsky M."/>
            <person name="Guigo R."/>
            <person name="Alvarado L."/>
            <person name="Berlin A."/>
            <person name="Bochicchio J."/>
            <person name="Borenstein D."/>
            <person name="Chapman S."/>
            <person name="Chen Z."/>
            <person name="Engels R."/>
            <person name="Freedman E."/>
            <person name="Gellesch M."/>
            <person name="Goldberg J."/>
            <person name="Griggs A."/>
            <person name="Gujja S."/>
            <person name="Heiman D."/>
            <person name="Hepburn T."/>
            <person name="Howarth C."/>
            <person name="Jen D."/>
            <person name="Larson L."/>
            <person name="Lewis B."/>
            <person name="Mehta T."/>
            <person name="Park D."/>
            <person name="Pearson M."/>
            <person name="Roberts A."/>
            <person name="Saif S."/>
            <person name="Shenoy N."/>
            <person name="Sisk P."/>
            <person name="Stolte C."/>
            <person name="Sykes S."/>
            <person name="Thomson T."/>
            <person name="Walk T."/>
            <person name="White J."/>
            <person name="Yandava C."/>
            <person name="Burger G."/>
            <person name="Gray M.W."/>
            <person name="Holland P.W.H."/>
            <person name="King N."/>
            <person name="Lang F.B.F."/>
            <person name="Roger A.J."/>
            <person name="Ruiz-Trillo I."/>
            <person name="Lander E."/>
            <person name="Nusbaum C."/>
        </authorList>
    </citation>
    <scope>NUCLEOTIDE SEQUENCE [LARGE SCALE GENOMIC DNA]</scope>
    <source>
        <strain evidence="8 9">DAOM BR117</strain>
    </source>
</reference>
<gene>
    <name evidence="8" type="ORF">SPPG_05618</name>
</gene>
<comment type="similarity">
    <text evidence="1">Belongs to the GST superfamily. Pi family.</text>
</comment>
<organism evidence="8 9">
    <name type="scientific">Spizellomyces punctatus (strain DAOM BR117)</name>
    <dbReference type="NCBI Taxonomy" id="645134"/>
    <lineage>
        <taxon>Eukaryota</taxon>
        <taxon>Fungi</taxon>
        <taxon>Fungi incertae sedis</taxon>
        <taxon>Chytridiomycota</taxon>
        <taxon>Chytridiomycota incertae sedis</taxon>
        <taxon>Chytridiomycetes</taxon>
        <taxon>Spizellomycetales</taxon>
        <taxon>Spizellomycetaceae</taxon>
        <taxon>Spizellomyces</taxon>
    </lineage>
</organism>
<dbReference type="GO" id="GO:0006749">
    <property type="term" value="P:glutathione metabolic process"/>
    <property type="evidence" value="ECO:0007669"/>
    <property type="project" value="TreeGrafter"/>
</dbReference>
<dbReference type="OrthoDB" id="2139864at2759"/>
<dbReference type="PANTHER" id="PTHR11571:SF141">
    <property type="entry name" value="GLUTATHIONE S-TRANSFERASE"/>
    <property type="match status" value="1"/>
</dbReference>
<dbReference type="InParanoid" id="A0A0L0HF18"/>
<dbReference type="STRING" id="645134.A0A0L0HF18"/>
<feature type="domain" description="GST C-terminal" evidence="7">
    <location>
        <begin position="88"/>
        <end position="214"/>
    </location>
</feature>